<dbReference type="SUPFAM" id="SSF52540">
    <property type="entry name" value="P-loop containing nucleoside triphosphate hydrolases"/>
    <property type="match status" value="1"/>
</dbReference>
<comment type="caution">
    <text evidence="6">The sequence shown here is derived from an EMBL/GenBank/DDBJ whole genome shotgun (WGS) entry which is preliminary data.</text>
</comment>
<keyword evidence="2 3" id="KW-0808">Transferase</keyword>
<organism evidence="6 7">
    <name type="scientific">Chlorella ohadii</name>
    <dbReference type="NCBI Taxonomy" id="2649997"/>
    <lineage>
        <taxon>Eukaryota</taxon>
        <taxon>Viridiplantae</taxon>
        <taxon>Chlorophyta</taxon>
        <taxon>core chlorophytes</taxon>
        <taxon>Trebouxiophyceae</taxon>
        <taxon>Chlorellales</taxon>
        <taxon>Chlorellaceae</taxon>
        <taxon>Chlorella clade</taxon>
        <taxon>Chlorella</taxon>
    </lineage>
</organism>
<sequence>MGHMPQGGMRRPTAAAAVLLLLLLLLCIGAHAVEQDACLPSEAHPSAGCAAANLAASVGGGSRAAPQAGAAGGSSQQTGRICEYQDEVHAEGMEGIEIGEHGYKYRIVDGLMVPPYVTPTRYNASRTVVTRPTDVCYCSFPKSGSTWLATVLYLLLNDGVEPEGRPLRSNLHWMESSWTYPRTQAEVDALPSPRIFKSHMPHRMALAGGPRNSPCKHIYIARNPKDVAVSYYHFESGKAWSGRYNGTWEHWLRIFTEGRVQRGDWFEHVLSWWEQRDAPNLLFLKYEDLKSDFRGQLRRIAAYLQVQLSAEAEERIVSATTFAHMRAAGFSNHKHIADFEGFFRKGEIGSWKDRFTMAQSEAFDKLCRQRMAGSGLEFDFE</sequence>
<dbReference type="Pfam" id="PF00685">
    <property type="entry name" value="Sulfotransfer_1"/>
    <property type="match status" value="1"/>
</dbReference>
<evidence type="ECO:0000256" key="3">
    <source>
        <dbReference type="RuleBase" id="RU361155"/>
    </source>
</evidence>
<evidence type="ECO:0000256" key="1">
    <source>
        <dbReference type="ARBA" id="ARBA00005771"/>
    </source>
</evidence>
<proteinExistence type="inferred from homology"/>
<dbReference type="PANTHER" id="PTHR11783">
    <property type="entry name" value="SULFOTRANSFERASE SULT"/>
    <property type="match status" value="1"/>
</dbReference>
<accession>A0AAD5DVV1</accession>
<dbReference type="EC" id="2.8.2.-" evidence="3"/>
<evidence type="ECO:0000256" key="4">
    <source>
        <dbReference type="SAM" id="SignalP"/>
    </source>
</evidence>
<evidence type="ECO:0000313" key="6">
    <source>
        <dbReference type="EMBL" id="KAI7841289.1"/>
    </source>
</evidence>
<dbReference type="Proteomes" id="UP001205105">
    <property type="component" value="Unassembled WGS sequence"/>
</dbReference>
<reference evidence="6" key="1">
    <citation type="submission" date="2020-11" db="EMBL/GenBank/DDBJ databases">
        <title>Chlorella ohadii genome sequencing and assembly.</title>
        <authorList>
            <person name="Murik O."/>
            <person name="Treves H."/>
            <person name="Kedem I."/>
            <person name="Shotland Y."/>
            <person name="Kaplan A."/>
        </authorList>
    </citation>
    <scope>NUCLEOTIDE SEQUENCE</scope>
    <source>
        <strain evidence="6">1</strain>
    </source>
</reference>
<dbReference type="GO" id="GO:0008146">
    <property type="term" value="F:sulfotransferase activity"/>
    <property type="evidence" value="ECO:0007669"/>
    <property type="project" value="InterPro"/>
</dbReference>
<feature type="domain" description="Sulfotransferase" evidence="5">
    <location>
        <begin position="132"/>
        <end position="375"/>
    </location>
</feature>
<dbReference type="InterPro" id="IPR027417">
    <property type="entry name" value="P-loop_NTPase"/>
</dbReference>
<evidence type="ECO:0000256" key="2">
    <source>
        <dbReference type="ARBA" id="ARBA00022679"/>
    </source>
</evidence>
<comment type="similarity">
    <text evidence="1 3">Belongs to the sulfotransferase 1 family.</text>
</comment>
<protein>
    <recommendedName>
        <fullName evidence="3">Sulfotransferase</fullName>
        <ecNumber evidence="3">2.8.2.-</ecNumber>
    </recommendedName>
</protein>
<name>A0AAD5DVV1_9CHLO</name>
<evidence type="ECO:0000313" key="7">
    <source>
        <dbReference type="Proteomes" id="UP001205105"/>
    </source>
</evidence>
<keyword evidence="7" id="KW-1185">Reference proteome</keyword>
<evidence type="ECO:0000259" key="5">
    <source>
        <dbReference type="Pfam" id="PF00685"/>
    </source>
</evidence>
<feature type="signal peptide" evidence="4">
    <location>
        <begin position="1"/>
        <end position="32"/>
    </location>
</feature>
<gene>
    <name evidence="6" type="ORF">COHA_005062</name>
</gene>
<keyword evidence="4" id="KW-0732">Signal</keyword>
<dbReference type="Gene3D" id="3.40.50.300">
    <property type="entry name" value="P-loop containing nucleotide triphosphate hydrolases"/>
    <property type="match status" value="1"/>
</dbReference>
<dbReference type="EMBL" id="JADXDR010000065">
    <property type="protein sequence ID" value="KAI7841289.1"/>
    <property type="molecule type" value="Genomic_DNA"/>
</dbReference>
<dbReference type="InterPro" id="IPR000863">
    <property type="entry name" value="Sulfotransferase_dom"/>
</dbReference>
<feature type="chain" id="PRO_5041999197" description="Sulfotransferase" evidence="4">
    <location>
        <begin position="33"/>
        <end position="381"/>
    </location>
</feature>
<dbReference type="AlphaFoldDB" id="A0AAD5DVV1"/>